<dbReference type="AlphaFoldDB" id="A0A561ENI1"/>
<keyword evidence="3" id="KW-1185">Reference proteome</keyword>
<feature type="transmembrane region" description="Helical" evidence="1">
    <location>
        <begin position="60"/>
        <end position="79"/>
    </location>
</feature>
<keyword evidence="1" id="KW-0472">Membrane</keyword>
<dbReference type="RefSeq" id="WP_145789770.1">
    <property type="nucleotide sequence ID" value="NZ_BAAABR010000089.1"/>
</dbReference>
<reference evidence="2 3" key="1">
    <citation type="submission" date="2019-06" db="EMBL/GenBank/DDBJ databases">
        <title>Sequencing the genomes of 1000 actinobacteria strains.</title>
        <authorList>
            <person name="Klenk H.-P."/>
        </authorList>
    </citation>
    <scope>NUCLEOTIDE SEQUENCE [LARGE SCALE GENOMIC DNA]</scope>
    <source>
        <strain evidence="2 3">DSM 41649</strain>
    </source>
</reference>
<organism evidence="2 3">
    <name type="scientific">Kitasatospora atroaurantiaca</name>
    <dbReference type="NCBI Taxonomy" id="285545"/>
    <lineage>
        <taxon>Bacteria</taxon>
        <taxon>Bacillati</taxon>
        <taxon>Actinomycetota</taxon>
        <taxon>Actinomycetes</taxon>
        <taxon>Kitasatosporales</taxon>
        <taxon>Streptomycetaceae</taxon>
        <taxon>Kitasatospora</taxon>
    </lineage>
</organism>
<feature type="transmembrane region" description="Helical" evidence="1">
    <location>
        <begin position="34"/>
        <end position="53"/>
    </location>
</feature>
<dbReference type="Proteomes" id="UP000318416">
    <property type="component" value="Unassembled WGS sequence"/>
</dbReference>
<protein>
    <submittedName>
        <fullName evidence="2">Uncharacterized protein</fullName>
    </submittedName>
</protein>
<evidence type="ECO:0000313" key="2">
    <source>
        <dbReference type="EMBL" id="TWE17164.1"/>
    </source>
</evidence>
<sequence>MRILGREPALLLALVAVVVKTGAAFGLHVSTDQQAAINAAAAALVGLIVAFMAHDGVAAAILGAAQALLALAVGLGLHWSADQQAVTMSLIAVLISMFVRTQITAPVPPPLLSAGPAANSASTER</sequence>
<keyword evidence="1" id="KW-0812">Transmembrane</keyword>
<name>A0A561ENI1_9ACTN</name>
<accession>A0A561ENI1</accession>
<evidence type="ECO:0000313" key="3">
    <source>
        <dbReference type="Proteomes" id="UP000318416"/>
    </source>
</evidence>
<keyword evidence="1" id="KW-1133">Transmembrane helix</keyword>
<dbReference type="EMBL" id="VIVR01000001">
    <property type="protein sequence ID" value="TWE17164.1"/>
    <property type="molecule type" value="Genomic_DNA"/>
</dbReference>
<dbReference type="OrthoDB" id="3480304at2"/>
<proteinExistence type="predicted"/>
<gene>
    <name evidence="2" type="ORF">FB465_2169</name>
</gene>
<comment type="caution">
    <text evidence="2">The sequence shown here is derived from an EMBL/GenBank/DDBJ whole genome shotgun (WGS) entry which is preliminary data.</text>
</comment>
<evidence type="ECO:0000256" key="1">
    <source>
        <dbReference type="SAM" id="Phobius"/>
    </source>
</evidence>